<feature type="region of interest" description="Disordered" evidence="1">
    <location>
        <begin position="215"/>
        <end position="250"/>
    </location>
</feature>
<name>A0A6L9SDD3_9ACTN</name>
<dbReference type="Gene3D" id="3.40.50.150">
    <property type="entry name" value="Vaccinia Virus protein VP39"/>
    <property type="match status" value="1"/>
</dbReference>
<proteinExistence type="predicted"/>
<evidence type="ECO:0000313" key="3">
    <source>
        <dbReference type="EMBL" id="NEE03117.1"/>
    </source>
</evidence>
<organism evidence="3 4">
    <name type="scientific">Phytoactinopolyspora halotolerans</name>
    <dbReference type="NCBI Taxonomy" id="1981512"/>
    <lineage>
        <taxon>Bacteria</taxon>
        <taxon>Bacillati</taxon>
        <taxon>Actinomycetota</taxon>
        <taxon>Actinomycetes</taxon>
        <taxon>Jiangellales</taxon>
        <taxon>Jiangellaceae</taxon>
        <taxon>Phytoactinopolyspora</taxon>
    </lineage>
</organism>
<accession>A0A6L9SDD3</accession>
<sequence>MDSVVTPTVSADVAHAWMRRWDVQQEHYIADREERFAVIADVVQAAVRDVDEPVIVDLGCGPGSLSARLRERLPAARIIGIDADPLLLGLGRAHYGDAIEWVDADLAEGSWRSSVPATIHAAVSTTALHWLPTESLAELYRDLASLTVPGGVYANGDHLGLDDKRLQSLATVVRDRRAERVGVLDNEDWHAWWDAIGADPAMAGLVRQRAERLAARNGAPASGDRATTSADDPTASTDEDAKDSQTHDGNGLTVADHIAMLTAAGYATAAPIWQVGDDHVLVALR</sequence>
<keyword evidence="4" id="KW-1185">Reference proteome</keyword>
<dbReference type="EMBL" id="JAAGOA010000019">
    <property type="protein sequence ID" value="NEE03117.1"/>
    <property type="molecule type" value="Genomic_DNA"/>
</dbReference>
<protein>
    <submittedName>
        <fullName evidence="3">Class I SAM-dependent methyltransferase</fullName>
    </submittedName>
</protein>
<dbReference type="RefSeq" id="WP_163742373.1">
    <property type="nucleotide sequence ID" value="NZ_JAAGOA010000019.1"/>
</dbReference>
<dbReference type="Pfam" id="PF13649">
    <property type="entry name" value="Methyltransf_25"/>
    <property type="match status" value="1"/>
</dbReference>
<dbReference type="GO" id="GO:0008168">
    <property type="term" value="F:methyltransferase activity"/>
    <property type="evidence" value="ECO:0007669"/>
    <property type="project" value="UniProtKB-KW"/>
</dbReference>
<feature type="compositionally biased region" description="Low complexity" evidence="1">
    <location>
        <begin position="226"/>
        <end position="236"/>
    </location>
</feature>
<dbReference type="CDD" id="cd02440">
    <property type="entry name" value="AdoMet_MTases"/>
    <property type="match status" value="1"/>
</dbReference>
<comment type="caution">
    <text evidence="3">The sequence shown here is derived from an EMBL/GenBank/DDBJ whole genome shotgun (WGS) entry which is preliminary data.</text>
</comment>
<feature type="domain" description="Methyltransferase" evidence="2">
    <location>
        <begin position="55"/>
        <end position="151"/>
    </location>
</feature>
<dbReference type="Proteomes" id="UP000475214">
    <property type="component" value="Unassembled WGS sequence"/>
</dbReference>
<evidence type="ECO:0000256" key="1">
    <source>
        <dbReference type="SAM" id="MobiDB-lite"/>
    </source>
</evidence>
<dbReference type="GO" id="GO:0032259">
    <property type="term" value="P:methylation"/>
    <property type="evidence" value="ECO:0007669"/>
    <property type="project" value="UniProtKB-KW"/>
</dbReference>
<keyword evidence="3" id="KW-0489">Methyltransferase</keyword>
<dbReference type="AlphaFoldDB" id="A0A6L9SDD3"/>
<evidence type="ECO:0000259" key="2">
    <source>
        <dbReference type="Pfam" id="PF13649"/>
    </source>
</evidence>
<dbReference type="InterPro" id="IPR041698">
    <property type="entry name" value="Methyltransf_25"/>
</dbReference>
<dbReference type="InterPro" id="IPR029063">
    <property type="entry name" value="SAM-dependent_MTases_sf"/>
</dbReference>
<evidence type="ECO:0000313" key="4">
    <source>
        <dbReference type="Proteomes" id="UP000475214"/>
    </source>
</evidence>
<keyword evidence="3" id="KW-0808">Transferase</keyword>
<reference evidence="3 4" key="1">
    <citation type="submission" date="2020-02" db="EMBL/GenBank/DDBJ databases">
        <authorList>
            <person name="Li X.-J."/>
            <person name="Han X.-M."/>
        </authorList>
    </citation>
    <scope>NUCLEOTIDE SEQUENCE [LARGE SCALE GENOMIC DNA]</scope>
    <source>
        <strain evidence="3 4">CCTCC AB 2017055</strain>
    </source>
</reference>
<dbReference type="SUPFAM" id="SSF53335">
    <property type="entry name" value="S-adenosyl-L-methionine-dependent methyltransferases"/>
    <property type="match status" value="1"/>
</dbReference>
<gene>
    <name evidence="3" type="ORF">G1H10_23410</name>
</gene>